<reference evidence="6 8" key="1">
    <citation type="journal article" date="2018" name="Elife">
        <title>Discovery and characterization of a prevalent human gut bacterial enzyme sufficient for the inactivation of a family of plant toxins.</title>
        <authorList>
            <person name="Koppel N."/>
            <person name="Bisanz J.E."/>
            <person name="Pandelia M.E."/>
            <person name="Turnbaugh P.J."/>
            <person name="Balskus E.P."/>
        </authorList>
    </citation>
    <scope>NUCLEOTIDE SEQUENCE [LARGE SCALE GENOMIC DNA]</scope>
    <source>
        <strain evidence="6 8">DSM 16107</strain>
    </source>
</reference>
<accession>A0A3N0IZ33</accession>
<organism evidence="7 9">
    <name type="scientific">Eggerthella sinensis</name>
    <dbReference type="NCBI Taxonomy" id="242230"/>
    <lineage>
        <taxon>Bacteria</taxon>
        <taxon>Bacillati</taxon>
        <taxon>Actinomycetota</taxon>
        <taxon>Coriobacteriia</taxon>
        <taxon>Eggerthellales</taxon>
        <taxon>Eggerthellaceae</taxon>
        <taxon>Eggerthella</taxon>
    </lineage>
</organism>
<evidence type="ECO:0000256" key="2">
    <source>
        <dbReference type="ARBA" id="ARBA00022630"/>
    </source>
</evidence>
<keyword evidence="8" id="KW-1185">Reference proteome</keyword>
<dbReference type="GO" id="GO:0016491">
    <property type="term" value="F:oxidoreductase activity"/>
    <property type="evidence" value="ECO:0007669"/>
    <property type="project" value="UniProtKB-KW"/>
</dbReference>
<gene>
    <name evidence="6" type="ORF">C1876_14010</name>
    <name evidence="7" type="ORF">DMP09_06295</name>
</gene>
<evidence type="ECO:0000313" key="8">
    <source>
        <dbReference type="Proteomes" id="UP000253817"/>
    </source>
</evidence>
<dbReference type="AlphaFoldDB" id="A0A3N0IZ33"/>
<feature type="domain" description="FAD-dependent oxidoreductase 2 FAD-binding" evidence="5">
    <location>
        <begin position="413"/>
        <end position="459"/>
    </location>
</feature>
<protein>
    <recommendedName>
        <fullName evidence="5">FAD-dependent oxidoreductase 2 FAD-binding domain-containing protein</fullName>
    </recommendedName>
</protein>
<dbReference type="InterPro" id="IPR050315">
    <property type="entry name" value="FAD-oxidoreductase_2"/>
</dbReference>
<feature type="domain" description="FAD-dependent oxidoreductase 2 FAD-binding" evidence="5">
    <location>
        <begin position="86"/>
        <end position="381"/>
    </location>
</feature>
<dbReference type="PROSITE" id="PS51318">
    <property type="entry name" value="TAT"/>
    <property type="match status" value="1"/>
</dbReference>
<reference evidence="9" key="2">
    <citation type="submission" date="2018-05" db="EMBL/GenBank/DDBJ databases">
        <title>Genome Sequencing of selected type strains of the family Eggerthellaceae.</title>
        <authorList>
            <person name="Danylec N."/>
            <person name="Stoll D.A."/>
            <person name="Doetsch A."/>
            <person name="Huch M."/>
        </authorList>
    </citation>
    <scope>NUCLEOTIDE SEQUENCE [LARGE SCALE GENOMIC DNA]</scope>
    <source>
        <strain evidence="9">DSM 16107</strain>
    </source>
</reference>
<evidence type="ECO:0000313" key="9">
    <source>
        <dbReference type="Proteomes" id="UP000270112"/>
    </source>
</evidence>
<evidence type="ECO:0000313" key="6">
    <source>
        <dbReference type="EMBL" id="RDB66721.1"/>
    </source>
</evidence>
<dbReference type="Proteomes" id="UP000253817">
    <property type="component" value="Unassembled WGS sequence"/>
</dbReference>
<evidence type="ECO:0000256" key="3">
    <source>
        <dbReference type="ARBA" id="ARBA00022827"/>
    </source>
</evidence>
<dbReference type="PANTHER" id="PTHR43400:SF7">
    <property type="entry name" value="FAD-DEPENDENT OXIDOREDUCTASE 2 FAD BINDING DOMAIN-CONTAINING PROTEIN"/>
    <property type="match status" value="1"/>
</dbReference>
<evidence type="ECO:0000313" key="7">
    <source>
        <dbReference type="EMBL" id="RNM42167.1"/>
    </source>
</evidence>
<reference evidence="7" key="3">
    <citation type="journal article" date="2019" name="Microbiol. Resour. Announc.">
        <title>Draft Genome Sequences of Type Strains of Gordonibacter faecihominis, Paraeggerthella hongkongensis, Parvibacter caecicola,Slackia equolifaciens, Slackia faecicanis, and Slackia isoflavoniconvertens.</title>
        <authorList>
            <person name="Danylec N."/>
            <person name="Stoll D.A."/>
            <person name="Dotsch A."/>
            <person name="Huch M."/>
        </authorList>
    </citation>
    <scope>NUCLEOTIDE SEQUENCE</scope>
    <source>
        <strain evidence="7">DSM 16107</strain>
    </source>
</reference>
<evidence type="ECO:0000256" key="1">
    <source>
        <dbReference type="ARBA" id="ARBA00001974"/>
    </source>
</evidence>
<name>A0A3N0IZ33_9ACTN</name>
<evidence type="ECO:0000256" key="4">
    <source>
        <dbReference type="ARBA" id="ARBA00023002"/>
    </source>
</evidence>
<keyword evidence="4" id="KW-0560">Oxidoreductase</keyword>
<keyword evidence="3" id="KW-0274">FAD</keyword>
<dbReference type="Pfam" id="PF00890">
    <property type="entry name" value="FAD_binding_2"/>
    <property type="match status" value="2"/>
</dbReference>
<dbReference type="InterPro" id="IPR036188">
    <property type="entry name" value="FAD/NAD-bd_sf"/>
</dbReference>
<dbReference type="InterPro" id="IPR003953">
    <property type="entry name" value="FAD-dep_OxRdtase_2_FAD-bd"/>
</dbReference>
<dbReference type="EMBL" id="QICC01000018">
    <property type="protein sequence ID" value="RNM42167.1"/>
    <property type="molecule type" value="Genomic_DNA"/>
</dbReference>
<comment type="cofactor">
    <cofactor evidence="1">
        <name>FAD</name>
        <dbReference type="ChEBI" id="CHEBI:57692"/>
    </cofactor>
</comment>
<evidence type="ECO:0000259" key="5">
    <source>
        <dbReference type="Pfam" id="PF00890"/>
    </source>
</evidence>
<dbReference type="SUPFAM" id="SSF51905">
    <property type="entry name" value="FAD/NAD(P)-binding domain"/>
    <property type="match status" value="1"/>
</dbReference>
<sequence>MRHLPRRVRAAAGIKESRAYKLVPQRRLKGEIMKQESLSRRSFVKSLAVMGFGAVGAGALAGCSSGSTPASAASSGSDIAWDKETDVLVCGYGAAGASCAIEAADNGAKVLIIEKAALPGGSMARCGGAIMGAGTKVQADLGVEDTPDGLYNWVKTCVNQNYDLCPDAIIKTYAEHAGENVDWLQQMCTDYCKRDLFEVGMAVENEGAQGNEATGDGGNGVTAGCLNAVGCEYDSFGITKAEAVARSHWAHSDGNAANSGPELFEPLYRNINKKVEDGTVETAFKTALSRFILDDSGTVIGVVAKTDAGDINIKATKGVMLATGGYCASDDMKMKFCQEALPYTTYMCYDCEGDGINAAMTIGADLYNMCNFYPIEVAQVYQYDPQYNDVFNSWLNMDDEGYMEVPAMNMAECHGGVKINTDAQVLDLDGNPIAHLYASGNDVGTNIFGVPGNYPGCGCYVSFAFAFGRIAGQKLAAETVIA</sequence>
<dbReference type="Proteomes" id="UP000270112">
    <property type="component" value="Unassembled WGS sequence"/>
</dbReference>
<dbReference type="EMBL" id="PPTT01000029">
    <property type="protein sequence ID" value="RDB66721.1"/>
    <property type="molecule type" value="Genomic_DNA"/>
</dbReference>
<proteinExistence type="predicted"/>
<dbReference type="Gene3D" id="3.50.50.60">
    <property type="entry name" value="FAD/NAD(P)-binding domain"/>
    <property type="match status" value="1"/>
</dbReference>
<dbReference type="PANTHER" id="PTHR43400">
    <property type="entry name" value="FUMARATE REDUCTASE"/>
    <property type="match status" value="1"/>
</dbReference>
<keyword evidence="2" id="KW-0285">Flavoprotein</keyword>
<dbReference type="InterPro" id="IPR006311">
    <property type="entry name" value="TAT_signal"/>
</dbReference>
<comment type="caution">
    <text evidence="7">The sequence shown here is derived from an EMBL/GenBank/DDBJ whole genome shotgun (WGS) entry which is preliminary data.</text>
</comment>